<evidence type="ECO:0000259" key="3">
    <source>
        <dbReference type="PROSITE" id="PS51719"/>
    </source>
</evidence>
<name>J9DP80_EDHAE</name>
<dbReference type="GO" id="GO:0005525">
    <property type="term" value="F:GTP binding"/>
    <property type="evidence" value="ECO:0007669"/>
    <property type="project" value="UniProtKB-KW"/>
</dbReference>
<dbReference type="EMBL" id="AFBI03000001">
    <property type="protein sequence ID" value="EJW03142.1"/>
    <property type="molecule type" value="Genomic_DNA"/>
</dbReference>
<proteinExistence type="predicted"/>
<dbReference type="HOGENOM" id="CLU_017718_7_0_1"/>
<dbReference type="VEuPathDB" id="MicrosporidiaDB:EDEG_00012"/>
<reference evidence="5" key="2">
    <citation type="submission" date="2015-07" db="EMBL/GenBank/DDBJ databases">
        <title>Contrasting host-pathogen interactions and genome evolution in two generalist and specialist microsporidian pathogens of mosquitoes.</title>
        <authorList>
            <consortium name="The Broad Institute Genomics Platform"/>
            <consortium name="The Broad Institute Genome Sequencing Center for Infectious Disease"/>
            <person name="Cuomo C.A."/>
            <person name="Sanscrainte N.D."/>
            <person name="Goldberg J.M."/>
            <person name="Heiman D."/>
            <person name="Young S."/>
            <person name="Zeng Q."/>
            <person name="Becnel J.J."/>
            <person name="Birren B.W."/>
        </authorList>
    </citation>
    <scope>NUCLEOTIDE SEQUENCE [LARGE SCALE GENOMIC DNA]</scope>
    <source>
        <strain evidence="5">USNM 41457</strain>
    </source>
</reference>
<keyword evidence="5" id="KW-1185">Reference proteome</keyword>
<dbReference type="GO" id="GO:0032156">
    <property type="term" value="C:septin cytoskeleton"/>
    <property type="evidence" value="ECO:0007669"/>
    <property type="project" value="UniProtKB-ARBA"/>
</dbReference>
<dbReference type="AlphaFoldDB" id="J9DP80"/>
<dbReference type="SUPFAM" id="SSF52540">
    <property type="entry name" value="P-loop containing nucleoside triphosphate hydrolases"/>
    <property type="match status" value="1"/>
</dbReference>
<protein>
    <recommendedName>
        <fullName evidence="3">Septin-type G domain-containing protein</fullName>
    </recommendedName>
</protein>
<gene>
    <name evidence="4" type="ORF">EDEG_00012</name>
</gene>
<feature type="domain" description="Septin-type G" evidence="3">
    <location>
        <begin position="9"/>
        <end position="253"/>
    </location>
</feature>
<comment type="caution">
    <text evidence="4">The sequence shown here is derived from an EMBL/GenBank/DDBJ whole genome shotgun (WGS) entry which is preliminary data.</text>
</comment>
<dbReference type="InterPro" id="IPR027417">
    <property type="entry name" value="P-loop_NTPase"/>
</dbReference>
<evidence type="ECO:0000313" key="4">
    <source>
        <dbReference type="EMBL" id="EJW03142.1"/>
    </source>
</evidence>
<organism evidence="4 5">
    <name type="scientific">Edhazardia aedis (strain USNM 41457)</name>
    <name type="common">Microsporidian parasite</name>
    <dbReference type="NCBI Taxonomy" id="1003232"/>
    <lineage>
        <taxon>Eukaryota</taxon>
        <taxon>Fungi</taxon>
        <taxon>Fungi incertae sedis</taxon>
        <taxon>Microsporidia</taxon>
        <taxon>Edhazardia</taxon>
    </lineage>
</organism>
<dbReference type="PIRSF" id="PIRSF006698">
    <property type="entry name" value="Septin"/>
    <property type="match status" value="1"/>
</dbReference>
<dbReference type="STRING" id="1003232.J9DP80"/>
<dbReference type="Pfam" id="PF00735">
    <property type="entry name" value="Septin"/>
    <property type="match status" value="1"/>
</dbReference>
<dbReference type="PROSITE" id="PS51719">
    <property type="entry name" value="G_SEPTIN"/>
    <property type="match status" value="1"/>
</dbReference>
<evidence type="ECO:0000256" key="2">
    <source>
        <dbReference type="ARBA" id="ARBA00023134"/>
    </source>
</evidence>
<keyword evidence="2" id="KW-0342">GTP-binding</keyword>
<dbReference type="OrthoDB" id="416553at2759"/>
<dbReference type="InParanoid" id="J9DP80"/>
<dbReference type="OMA" id="THTWHYE"/>
<dbReference type="InterPro" id="IPR016491">
    <property type="entry name" value="Septin"/>
</dbReference>
<dbReference type="Gene3D" id="3.40.50.300">
    <property type="entry name" value="P-loop containing nucleotide triphosphate hydrolases"/>
    <property type="match status" value="1"/>
</dbReference>
<sequence length="260" mass="29791">MQYNRTRRRRQMLSLMVAGRCGLGKSTFLNTLLNKKIASSSTDINVYVMDIDCEGQQKRITVIDTPGFGKSLDDTLMHNNLSNFIKLQFDKYLSEETKVRRNPLFEDTRVHVLLYFVGPSIAGLKATDIAFLKHVESIVNVVLVVGKSDGLNCEEKTAIKRVINQQVNKNEIKLFDFANLGINEQRLCESSPFLIIGSEDRQRKFRWGNVMVDDQKSCDFQILKELLFGNIDVFVDVTDCELYENYRTTVLSEMLPLEKS</sequence>
<accession>J9DP80</accession>
<keyword evidence="1" id="KW-0547">Nucleotide-binding</keyword>
<dbReference type="InterPro" id="IPR030379">
    <property type="entry name" value="G_SEPTIN_dom"/>
</dbReference>
<dbReference type="Proteomes" id="UP000003163">
    <property type="component" value="Unassembled WGS sequence"/>
</dbReference>
<dbReference type="GO" id="GO:0005938">
    <property type="term" value="C:cell cortex"/>
    <property type="evidence" value="ECO:0007669"/>
    <property type="project" value="UniProtKB-ARBA"/>
</dbReference>
<evidence type="ECO:0000256" key="1">
    <source>
        <dbReference type="ARBA" id="ARBA00022741"/>
    </source>
</evidence>
<evidence type="ECO:0000313" key="5">
    <source>
        <dbReference type="Proteomes" id="UP000003163"/>
    </source>
</evidence>
<dbReference type="FunCoup" id="J9DP80">
    <property type="interactions" value="7"/>
</dbReference>
<reference evidence="4 5" key="1">
    <citation type="submission" date="2011-08" db="EMBL/GenBank/DDBJ databases">
        <authorList>
            <person name="Liu Z.J."/>
            <person name="Shi F.L."/>
            <person name="Lu J.Q."/>
            <person name="Li M."/>
            <person name="Wang Z.L."/>
        </authorList>
    </citation>
    <scope>NUCLEOTIDE SEQUENCE [LARGE SCALE GENOMIC DNA]</scope>
    <source>
        <strain evidence="4 5">USNM 41457</strain>
    </source>
</reference>
<dbReference type="PANTHER" id="PTHR18884">
    <property type="entry name" value="SEPTIN"/>
    <property type="match status" value="1"/>
</dbReference>